<accession>A0A0U5BB35</accession>
<evidence type="ECO:0000313" key="2">
    <source>
        <dbReference type="EMBL" id="CEF41813.1"/>
    </source>
</evidence>
<dbReference type="EMBL" id="LN606600">
    <property type="protein sequence ID" value="CEF41813.1"/>
    <property type="molecule type" value="Genomic_DNA"/>
</dbReference>
<dbReference type="AlphaFoldDB" id="A0A0U5BB35"/>
<keyword evidence="3" id="KW-1185">Reference proteome</keyword>
<feature type="transmembrane region" description="Helical" evidence="1">
    <location>
        <begin position="254"/>
        <end position="280"/>
    </location>
</feature>
<dbReference type="Proteomes" id="UP000056109">
    <property type="component" value="Chromosome I"/>
</dbReference>
<evidence type="ECO:0000256" key="1">
    <source>
        <dbReference type="SAM" id="Phobius"/>
    </source>
</evidence>
<feature type="transmembrane region" description="Helical" evidence="1">
    <location>
        <begin position="133"/>
        <end position="150"/>
    </location>
</feature>
<sequence length="486" mass="52028">MTVPMVGMILFPLCLLLWARPTTMLHILLFAGVLPAAAALIVGGLGVQPAMVPALAFISFVLLQWIMGVRYPGDRTVMALCFPFILVVVWTVVGSLIMPRLFMNQVMVWPQKGDTVGGRVLLSPNFGNISQDIYLIINTSLMVISARFLTRNDVSIEKLYRTFLLSGWGVVIICMWQLAHRLAGVPYPDIFFYSNPGWAVLNTQMAGPVPRINASFSEPAACAMFLCQILFSCVWIVLQGYSIAGAKWLIPASAFALACTTSTTGFATVAVGLCLLPVAIMLTGATRLMGNILRLVVGGAAVVGCGILVLVTAVPQVVPAAQNVYQSTTEKQQSQSYQDRSQADSDSMALVGETYGLGVGWGSNRASSLIPSLLSTIGIIGGIGLLIFDGLLLRAAMHARRTVPPGPERLVIDGMLSALAGGIVAACISSPTLGLLNFYLLIGMLIAAIARVDLQSRETVVQNSVAEFQEHLADAEEKPRLLTKML</sequence>
<name>A0A0U5BB35_9PROT</name>
<reference evidence="3" key="1">
    <citation type="submission" date="2014-09" db="EMBL/GenBank/DDBJ databases">
        <authorList>
            <person name="Illeghems K.G."/>
        </authorList>
    </citation>
    <scope>NUCLEOTIDE SEQUENCE [LARGE SCALE GENOMIC DNA]</scope>
    <source>
        <strain evidence="3">108B</strain>
    </source>
</reference>
<feature type="transmembrane region" description="Helical" evidence="1">
    <location>
        <begin position="292"/>
        <end position="314"/>
    </location>
</feature>
<feature type="transmembrane region" description="Helical" evidence="1">
    <location>
        <begin position="221"/>
        <end position="242"/>
    </location>
</feature>
<proteinExistence type="predicted"/>
<feature type="transmembrane region" description="Helical" evidence="1">
    <location>
        <begin position="77"/>
        <end position="98"/>
    </location>
</feature>
<feature type="transmembrane region" description="Helical" evidence="1">
    <location>
        <begin position="410"/>
        <end position="431"/>
    </location>
</feature>
<feature type="transmembrane region" description="Helical" evidence="1">
    <location>
        <begin position="369"/>
        <end position="389"/>
    </location>
</feature>
<organism evidence="2 3">
    <name type="scientific">Acetobacter senegalensis</name>
    <dbReference type="NCBI Taxonomy" id="446692"/>
    <lineage>
        <taxon>Bacteria</taxon>
        <taxon>Pseudomonadati</taxon>
        <taxon>Pseudomonadota</taxon>
        <taxon>Alphaproteobacteria</taxon>
        <taxon>Acetobacterales</taxon>
        <taxon>Acetobacteraceae</taxon>
        <taxon>Acetobacter</taxon>
    </lineage>
</organism>
<keyword evidence="1" id="KW-0472">Membrane</keyword>
<evidence type="ECO:0000313" key="3">
    <source>
        <dbReference type="Proteomes" id="UP000056109"/>
    </source>
</evidence>
<keyword evidence="1" id="KW-1133">Transmembrane helix</keyword>
<keyword evidence="1" id="KW-0812">Transmembrane</keyword>
<dbReference type="KEGG" id="asz:ASN_2527"/>
<gene>
    <name evidence="2" type="ORF">ASN_2527</name>
</gene>
<feature type="transmembrane region" description="Helical" evidence="1">
    <location>
        <begin position="162"/>
        <end position="179"/>
    </location>
</feature>
<feature type="transmembrane region" description="Helical" evidence="1">
    <location>
        <begin position="191"/>
        <end position="209"/>
    </location>
</feature>
<protein>
    <recommendedName>
        <fullName evidence="4">O-antigen ligase domain-containing protein</fullName>
    </recommendedName>
</protein>
<feature type="transmembrane region" description="Helical" evidence="1">
    <location>
        <begin position="45"/>
        <end position="65"/>
    </location>
</feature>
<evidence type="ECO:0008006" key="4">
    <source>
        <dbReference type="Google" id="ProtNLM"/>
    </source>
</evidence>
<dbReference type="PATRIC" id="fig|446692.3.peg.2636"/>